<proteinExistence type="predicted"/>
<sequence>MSKDETYQTNFDYTEQFKELHNTLDHQLTIDETSELLMFYQKVLDRVEKETDIVLDKILDPKTT</sequence>
<dbReference type="Proteomes" id="UP000228502">
    <property type="component" value="Unassembled WGS sequence"/>
</dbReference>
<reference evidence="1" key="2">
    <citation type="submission" date="2020-08" db="EMBL/GenBank/DDBJ databases">
        <title>Changes in the skin microbiome associated with squamous cell carcinoma in transplant recipients.</title>
        <authorList>
            <person name="Zaugg J."/>
            <person name="Krueger A."/>
            <person name="Lachner N."/>
        </authorList>
    </citation>
    <scope>NUCLEOTIDE SEQUENCE</scope>
    <source>
        <strain evidence="1">R5988</strain>
    </source>
</reference>
<dbReference type="AlphaFoldDB" id="A0A509LQ68"/>
<evidence type="ECO:0000313" key="2">
    <source>
        <dbReference type="EMBL" id="PIH08932.1"/>
    </source>
</evidence>
<accession>A0A509LQ68</accession>
<organism evidence="2 3">
    <name type="scientific">Staphylococcus epidermidis</name>
    <dbReference type="NCBI Taxonomy" id="1282"/>
    <lineage>
        <taxon>Bacteria</taxon>
        <taxon>Bacillati</taxon>
        <taxon>Bacillota</taxon>
        <taxon>Bacilli</taxon>
        <taxon>Bacillales</taxon>
        <taxon>Staphylococcaceae</taxon>
        <taxon>Staphylococcus</taxon>
    </lineage>
</organism>
<name>A0A509LQ68_STAEP</name>
<reference evidence="2 3" key="1">
    <citation type="submission" date="2017-10" db="EMBL/GenBank/DDBJ databases">
        <title>genome sequences of Staph epi in chlorhexidine trial.</title>
        <authorList>
            <person name="Greninger A.L."/>
            <person name="Addetia A."/>
            <person name="Qin X."/>
            <person name="Zerr D."/>
        </authorList>
    </citation>
    <scope>NUCLEOTIDE SEQUENCE [LARGE SCALE GENOMIC DNA]</scope>
    <source>
        <strain evidence="2 3">SCH-17</strain>
    </source>
</reference>
<gene>
    <name evidence="2" type="ORF">CTJ08_13795</name>
    <name evidence="1" type="ORF">H3963_05660</name>
</gene>
<dbReference type="RefSeq" id="WP_002484603.1">
    <property type="nucleotide sequence ID" value="NZ_CAJUUW010000028.1"/>
</dbReference>
<comment type="caution">
    <text evidence="2">The sequence shown here is derived from an EMBL/GenBank/DDBJ whole genome shotgun (WGS) entry which is preliminary data.</text>
</comment>
<evidence type="ECO:0000313" key="3">
    <source>
        <dbReference type="Proteomes" id="UP000228502"/>
    </source>
</evidence>
<evidence type="ECO:0000313" key="1">
    <source>
        <dbReference type="EMBL" id="MBF2229917.1"/>
    </source>
</evidence>
<dbReference type="Proteomes" id="UP000648077">
    <property type="component" value="Unassembled WGS sequence"/>
</dbReference>
<dbReference type="EMBL" id="JACGQI010000007">
    <property type="protein sequence ID" value="MBF2229917.1"/>
    <property type="molecule type" value="Genomic_DNA"/>
</dbReference>
<dbReference type="EMBL" id="PEJG01000129">
    <property type="protein sequence ID" value="PIH08932.1"/>
    <property type="molecule type" value="Genomic_DNA"/>
</dbReference>
<protein>
    <submittedName>
        <fullName evidence="2">Uncharacterized protein</fullName>
    </submittedName>
</protein>